<reference evidence="2" key="1">
    <citation type="submission" date="2021-01" db="EMBL/GenBank/DDBJ databases">
        <authorList>
            <person name="Corre E."/>
            <person name="Pelletier E."/>
            <person name="Niang G."/>
            <person name="Scheremetjew M."/>
            <person name="Finn R."/>
            <person name="Kale V."/>
            <person name="Holt S."/>
            <person name="Cochrane G."/>
            <person name="Meng A."/>
            <person name="Brown T."/>
            <person name="Cohen L."/>
        </authorList>
    </citation>
    <scope>NUCLEOTIDE SEQUENCE</scope>
    <source>
        <strain evidence="2">SM1012Den-03</strain>
    </source>
</reference>
<protein>
    <submittedName>
        <fullName evidence="2">Uncharacterized protein</fullName>
    </submittedName>
</protein>
<sequence length="320" mass="35378">MIGVIIALWFYIGFVFGRLSCAAGQPVPVTNSPIIEPELFAKAVDHAKTLAVTTDPQYKQHQKQHQQLLEELRNGSVEALYTVAQSLNQRNVGEDRITSVQLWHALADGADHVASAVALGFSYAEVDKELALKYFVQASNGDDEGPHQASLYNAGRLLLELNDAASSLAYIRTCATVEKNYPAYETPAQTKTCKDAYELLSNQIMTKTTPGIEDAIEMFLYASIDDVPQENTKEFTKWSKAMEFLQTYASLMQEEDGTADDANKKAKAFMTYLLSAQEQLLSLQKSSKMLSELQNYLLEIILGRIQVLVTASTATGESEL</sequence>
<dbReference type="SUPFAM" id="SSF81901">
    <property type="entry name" value="HCP-like"/>
    <property type="match status" value="1"/>
</dbReference>
<dbReference type="AlphaFoldDB" id="A0A7S2P4P9"/>
<dbReference type="Gene3D" id="1.25.40.10">
    <property type="entry name" value="Tetratricopeptide repeat domain"/>
    <property type="match status" value="1"/>
</dbReference>
<feature type="signal peptide" evidence="1">
    <location>
        <begin position="1"/>
        <end position="17"/>
    </location>
</feature>
<name>A0A7S2P4P9_9STRA</name>
<keyword evidence="1" id="KW-0732">Signal</keyword>
<accession>A0A7S2P4P9</accession>
<dbReference type="EMBL" id="HBGZ01003121">
    <property type="protein sequence ID" value="CAD9575889.1"/>
    <property type="molecule type" value="Transcribed_RNA"/>
</dbReference>
<dbReference type="InterPro" id="IPR011990">
    <property type="entry name" value="TPR-like_helical_dom_sf"/>
</dbReference>
<evidence type="ECO:0000256" key="1">
    <source>
        <dbReference type="SAM" id="SignalP"/>
    </source>
</evidence>
<organism evidence="2">
    <name type="scientific">Skeletonema marinoi</name>
    <dbReference type="NCBI Taxonomy" id="267567"/>
    <lineage>
        <taxon>Eukaryota</taxon>
        <taxon>Sar</taxon>
        <taxon>Stramenopiles</taxon>
        <taxon>Ochrophyta</taxon>
        <taxon>Bacillariophyta</taxon>
        <taxon>Coscinodiscophyceae</taxon>
        <taxon>Thalassiosirophycidae</taxon>
        <taxon>Thalassiosirales</taxon>
        <taxon>Skeletonemataceae</taxon>
        <taxon>Skeletonema</taxon>
        <taxon>Skeletonema marinoi-dohrnii complex</taxon>
    </lineage>
</organism>
<proteinExistence type="predicted"/>
<feature type="chain" id="PRO_5030665985" evidence="1">
    <location>
        <begin position="18"/>
        <end position="320"/>
    </location>
</feature>
<evidence type="ECO:0000313" key="2">
    <source>
        <dbReference type="EMBL" id="CAD9575889.1"/>
    </source>
</evidence>
<gene>
    <name evidence="2" type="ORF">SMAR0320_LOCUS2118</name>
</gene>